<dbReference type="SUPFAM" id="SSF50182">
    <property type="entry name" value="Sm-like ribonucleoproteins"/>
    <property type="match status" value="1"/>
</dbReference>
<evidence type="ECO:0000259" key="8">
    <source>
        <dbReference type="Pfam" id="PF00924"/>
    </source>
</evidence>
<dbReference type="Gene3D" id="1.10.287.1260">
    <property type="match status" value="1"/>
</dbReference>
<keyword evidence="4 7" id="KW-0812">Transmembrane</keyword>
<dbReference type="SUPFAM" id="SSF82689">
    <property type="entry name" value="Mechanosensitive channel protein MscS (YggB), C-terminal domain"/>
    <property type="match status" value="1"/>
</dbReference>
<dbReference type="InterPro" id="IPR023408">
    <property type="entry name" value="MscS_beta-dom_sf"/>
</dbReference>
<dbReference type="Gene3D" id="2.30.30.60">
    <property type="match status" value="1"/>
</dbReference>
<dbReference type="Pfam" id="PF21082">
    <property type="entry name" value="MS_channel_3rd"/>
    <property type="match status" value="1"/>
</dbReference>
<evidence type="ECO:0000256" key="2">
    <source>
        <dbReference type="ARBA" id="ARBA00008017"/>
    </source>
</evidence>
<dbReference type="InterPro" id="IPR010920">
    <property type="entry name" value="LSM_dom_sf"/>
</dbReference>
<evidence type="ECO:0000256" key="4">
    <source>
        <dbReference type="ARBA" id="ARBA00022692"/>
    </source>
</evidence>
<dbReference type="FunFam" id="2.30.30.60:FF:000001">
    <property type="entry name" value="MscS Mechanosensitive ion channel"/>
    <property type="match status" value="1"/>
</dbReference>
<dbReference type="EMBL" id="SLWV01000005">
    <property type="protein sequence ID" value="TCO77995.1"/>
    <property type="molecule type" value="Genomic_DNA"/>
</dbReference>
<dbReference type="AlphaFoldDB" id="A0A4R2LFF9"/>
<feature type="domain" description="Mechanosensitive ion channel MscS" evidence="8">
    <location>
        <begin position="131"/>
        <end position="193"/>
    </location>
</feature>
<sequence length="299" mass="33541">MKTIVFMKGECSSLDFMHKVKEVFKNYTNPEKLSIYTGNFIKIILILFVMSIAIRFSTMVINKFFDNRAKFKLVGEEKRFDTIKGIINSIMKYTIYFVGCTSILAIFGISISSLIAAAGIGGLAIGFGAQNLVRDVITGFFILLEDQFQIGDHVAIGDQSGIVEDMTLRITMIRDFNGDLHIIPNGSINKVTNKCKGAMRALVDVGIAYEENIDNAIKVLSELCEEIAKENEKIKEGPTVLGVTNLGESDIVISIVAKTVPMQQWAVERELRKRIKERFDEKGIEIPYPRRVLIQKQKS</sequence>
<accession>A0A4R2LFF9</accession>
<protein>
    <submittedName>
        <fullName evidence="11">Small conductance mechanosensitive channel</fullName>
    </submittedName>
</protein>
<dbReference type="SUPFAM" id="SSF82861">
    <property type="entry name" value="Mechanosensitive channel protein MscS (YggB), transmembrane region"/>
    <property type="match status" value="1"/>
</dbReference>
<evidence type="ECO:0000256" key="1">
    <source>
        <dbReference type="ARBA" id="ARBA00004651"/>
    </source>
</evidence>
<comment type="subcellular location">
    <subcellularLocation>
        <location evidence="1">Cell membrane</location>
        <topology evidence="1">Multi-pass membrane protein</topology>
    </subcellularLocation>
</comment>
<comment type="similarity">
    <text evidence="2">Belongs to the MscS (TC 1.A.23) family.</text>
</comment>
<comment type="caution">
    <text evidence="11">The sequence shown here is derived from an EMBL/GenBank/DDBJ whole genome shotgun (WGS) entry which is preliminary data.</text>
</comment>
<feature type="domain" description="Mechanosensitive ion channel transmembrane helices 2/3" evidence="10">
    <location>
        <begin position="90"/>
        <end position="130"/>
    </location>
</feature>
<dbReference type="FunFam" id="3.30.70.100:FF:000018">
    <property type="entry name" value="MscS mechanosensitive ion channel"/>
    <property type="match status" value="1"/>
</dbReference>
<evidence type="ECO:0000256" key="6">
    <source>
        <dbReference type="ARBA" id="ARBA00023136"/>
    </source>
</evidence>
<dbReference type="GO" id="GO:0008381">
    <property type="term" value="F:mechanosensitive monoatomic ion channel activity"/>
    <property type="evidence" value="ECO:0007669"/>
    <property type="project" value="InterPro"/>
</dbReference>
<dbReference type="Gene3D" id="3.30.70.100">
    <property type="match status" value="1"/>
</dbReference>
<dbReference type="PANTHER" id="PTHR30460">
    <property type="entry name" value="MODERATE CONDUCTANCE MECHANOSENSITIVE CHANNEL YBIO"/>
    <property type="match status" value="1"/>
</dbReference>
<dbReference type="Proteomes" id="UP000294919">
    <property type="component" value="Unassembled WGS sequence"/>
</dbReference>
<keyword evidence="5 7" id="KW-1133">Transmembrane helix</keyword>
<dbReference type="InterPro" id="IPR049142">
    <property type="entry name" value="MS_channel_1st"/>
</dbReference>
<feature type="domain" description="Mechanosensitive ion channel MscS C-terminal" evidence="9">
    <location>
        <begin position="203"/>
        <end position="286"/>
    </location>
</feature>
<evidence type="ECO:0000256" key="3">
    <source>
        <dbReference type="ARBA" id="ARBA00022475"/>
    </source>
</evidence>
<dbReference type="Pfam" id="PF21088">
    <property type="entry name" value="MS_channel_1st"/>
    <property type="match status" value="1"/>
</dbReference>
<dbReference type="InterPro" id="IPR045276">
    <property type="entry name" value="YbiO_bact"/>
</dbReference>
<dbReference type="Pfam" id="PF00924">
    <property type="entry name" value="MS_channel_2nd"/>
    <property type="match status" value="1"/>
</dbReference>
<keyword evidence="12" id="KW-1185">Reference proteome</keyword>
<proteinExistence type="inferred from homology"/>
<dbReference type="InterPro" id="IPR011066">
    <property type="entry name" value="MscS_channel_C_sf"/>
</dbReference>
<organism evidence="11 12">
    <name type="scientific">Marinisporobacter balticus</name>
    <dbReference type="NCBI Taxonomy" id="2018667"/>
    <lineage>
        <taxon>Bacteria</taxon>
        <taxon>Bacillati</taxon>
        <taxon>Bacillota</taxon>
        <taxon>Clostridia</taxon>
        <taxon>Peptostreptococcales</taxon>
        <taxon>Thermotaleaceae</taxon>
        <taxon>Marinisporobacter</taxon>
    </lineage>
</organism>
<evidence type="ECO:0000313" key="11">
    <source>
        <dbReference type="EMBL" id="TCO77995.1"/>
    </source>
</evidence>
<name>A0A4R2LFF9_9FIRM</name>
<keyword evidence="6 7" id="KW-0472">Membrane</keyword>
<evidence type="ECO:0000256" key="7">
    <source>
        <dbReference type="SAM" id="Phobius"/>
    </source>
</evidence>
<keyword evidence="3" id="KW-1003">Cell membrane</keyword>
<gene>
    <name evidence="11" type="ORF">EV214_10594</name>
</gene>
<feature type="transmembrane region" description="Helical" evidence="7">
    <location>
        <begin position="40"/>
        <end position="61"/>
    </location>
</feature>
<feature type="transmembrane region" description="Helical" evidence="7">
    <location>
        <begin position="94"/>
        <end position="127"/>
    </location>
</feature>
<dbReference type="InterPro" id="IPR011014">
    <property type="entry name" value="MscS_channel_TM-2"/>
</dbReference>
<reference evidence="11 12" key="1">
    <citation type="submission" date="2019-03" db="EMBL/GenBank/DDBJ databases">
        <title>Genomic Encyclopedia of Type Strains, Phase IV (KMG-IV): sequencing the most valuable type-strain genomes for metagenomic binning, comparative biology and taxonomic classification.</title>
        <authorList>
            <person name="Goeker M."/>
        </authorList>
    </citation>
    <scope>NUCLEOTIDE SEQUENCE [LARGE SCALE GENOMIC DNA]</scope>
    <source>
        <strain evidence="11 12">DSM 102940</strain>
    </source>
</reference>
<dbReference type="InterPro" id="IPR006685">
    <property type="entry name" value="MscS_channel_2nd"/>
</dbReference>
<evidence type="ECO:0000259" key="9">
    <source>
        <dbReference type="Pfam" id="PF21082"/>
    </source>
</evidence>
<evidence type="ECO:0000313" key="12">
    <source>
        <dbReference type="Proteomes" id="UP000294919"/>
    </source>
</evidence>
<dbReference type="GO" id="GO:0005886">
    <property type="term" value="C:plasma membrane"/>
    <property type="evidence" value="ECO:0007669"/>
    <property type="project" value="UniProtKB-SubCell"/>
</dbReference>
<evidence type="ECO:0000256" key="5">
    <source>
        <dbReference type="ARBA" id="ARBA00022989"/>
    </source>
</evidence>
<dbReference type="PANTHER" id="PTHR30460:SF0">
    <property type="entry name" value="MODERATE CONDUCTANCE MECHANOSENSITIVE CHANNEL YBIO"/>
    <property type="match status" value="1"/>
</dbReference>
<dbReference type="InterPro" id="IPR049278">
    <property type="entry name" value="MS_channel_C"/>
</dbReference>
<evidence type="ECO:0000259" key="10">
    <source>
        <dbReference type="Pfam" id="PF21088"/>
    </source>
</evidence>